<dbReference type="InterPro" id="IPR011006">
    <property type="entry name" value="CheY-like_superfamily"/>
</dbReference>
<feature type="modified residue" description="4-aspartylphosphate" evidence="11">
    <location>
        <position position="1087"/>
    </location>
</feature>
<keyword evidence="6" id="KW-0808">Transferase</keyword>
<evidence type="ECO:0000259" key="15">
    <source>
        <dbReference type="PROSITE" id="PS50110"/>
    </source>
</evidence>
<feature type="domain" description="Histidine kinase" evidence="14">
    <location>
        <begin position="803"/>
        <end position="1016"/>
    </location>
</feature>
<dbReference type="Gene3D" id="3.30.565.10">
    <property type="entry name" value="Histidine kinase-like ATPase, C-terminal domain"/>
    <property type="match status" value="1"/>
</dbReference>
<dbReference type="GO" id="GO:0000155">
    <property type="term" value="F:phosphorelay sensor kinase activity"/>
    <property type="evidence" value="ECO:0007669"/>
    <property type="project" value="InterPro"/>
</dbReference>
<feature type="transmembrane region" description="Helical" evidence="13">
    <location>
        <begin position="239"/>
        <end position="261"/>
    </location>
</feature>
<feature type="transmembrane region" description="Helical" evidence="13">
    <location>
        <begin position="6"/>
        <end position="25"/>
    </location>
</feature>
<dbReference type="PRINTS" id="PR00344">
    <property type="entry name" value="BCTRLSENSOR"/>
</dbReference>
<protein>
    <recommendedName>
        <fullName evidence="4">histidine kinase</fullName>
        <ecNumber evidence="4">2.7.13.3</ecNumber>
    </recommendedName>
</protein>
<dbReference type="CDD" id="cd10322">
    <property type="entry name" value="SLC5sbd"/>
    <property type="match status" value="1"/>
</dbReference>
<dbReference type="FunFam" id="3.30.565.10:FF:000049">
    <property type="entry name" value="Two-component sensor histidine kinase"/>
    <property type="match status" value="1"/>
</dbReference>
<dbReference type="Gene3D" id="3.30.450.20">
    <property type="entry name" value="PAS domain"/>
    <property type="match status" value="1"/>
</dbReference>
<evidence type="ECO:0000256" key="3">
    <source>
        <dbReference type="ARBA" id="ARBA00006434"/>
    </source>
</evidence>
<dbReference type="RefSeq" id="WP_119910441.1">
    <property type="nucleotide sequence ID" value="NZ_QZCH01000010.1"/>
</dbReference>
<dbReference type="SUPFAM" id="SSF55874">
    <property type="entry name" value="ATPase domain of HSP90 chaperone/DNA topoisomerase II/histidine kinase"/>
    <property type="match status" value="1"/>
</dbReference>
<dbReference type="Gene3D" id="1.10.287.130">
    <property type="match status" value="1"/>
</dbReference>
<evidence type="ECO:0000256" key="12">
    <source>
        <dbReference type="SAM" id="Coils"/>
    </source>
</evidence>
<dbReference type="SMART" id="SM00448">
    <property type="entry name" value="REC"/>
    <property type="match status" value="1"/>
</dbReference>
<gene>
    <name evidence="16" type="ORF">D1Z90_09090</name>
</gene>
<evidence type="ECO:0000256" key="13">
    <source>
        <dbReference type="SAM" id="Phobius"/>
    </source>
</evidence>
<dbReference type="FunFam" id="3.30.450.20:FF:000073">
    <property type="entry name" value="Putative Sensor histidine kinase"/>
    <property type="match status" value="1"/>
</dbReference>
<evidence type="ECO:0000256" key="7">
    <source>
        <dbReference type="ARBA" id="ARBA00022692"/>
    </source>
</evidence>
<evidence type="ECO:0000256" key="8">
    <source>
        <dbReference type="ARBA" id="ARBA00022777"/>
    </source>
</evidence>
<feature type="domain" description="Response regulatory" evidence="15">
    <location>
        <begin position="1037"/>
        <end position="1152"/>
    </location>
</feature>
<dbReference type="PANTHER" id="PTHR43047:SF9">
    <property type="entry name" value="HISTIDINE KINASE"/>
    <property type="match status" value="1"/>
</dbReference>
<feature type="transmembrane region" description="Helical" evidence="13">
    <location>
        <begin position="66"/>
        <end position="85"/>
    </location>
</feature>
<evidence type="ECO:0000256" key="5">
    <source>
        <dbReference type="ARBA" id="ARBA00022553"/>
    </source>
</evidence>
<comment type="caution">
    <text evidence="16">The sequence shown here is derived from an EMBL/GenBank/DDBJ whole genome shotgun (WGS) entry which is preliminary data.</text>
</comment>
<keyword evidence="5 11" id="KW-0597">Phosphoprotein</keyword>
<evidence type="ECO:0000256" key="10">
    <source>
        <dbReference type="ARBA" id="ARBA00023136"/>
    </source>
</evidence>
<comment type="subcellular location">
    <subcellularLocation>
        <location evidence="2">Membrane</location>
        <topology evidence="2">Multi-pass membrane protein</topology>
    </subcellularLocation>
</comment>
<dbReference type="InterPro" id="IPR001789">
    <property type="entry name" value="Sig_transdc_resp-reg_receiver"/>
</dbReference>
<dbReference type="Pfam" id="PF12860">
    <property type="entry name" value="PAS_7"/>
    <property type="match status" value="1"/>
</dbReference>
<dbReference type="EMBL" id="QZCH01000010">
    <property type="protein sequence ID" value="RJG47858.1"/>
    <property type="molecule type" value="Genomic_DNA"/>
</dbReference>
<dbReference type="Gene3D" id="3.40.50.2300">
    <property type="match status" value="1"/>
</dbReference>
<dbReference type="Gene3D" id="1.20.1730.10">
    <property type="entry name" value="Sodium/glucose cotransporter"/>
    <property type="match status" value="1"/>
</dbReference>
<dbReference type="Pfam" id="PF00512">
    <property type="entry name" value="HisKA"/>
    <property type="match status" value="1"/>
</dbReference>
<dbReference type="CDD" id="cd00075">
    <property type="entry name" value="HATPase"/>
    <property type="match status" value="1"/>
</dbReference>
<dbReference type="Pfam" id="PF00072">
    <property type="entry name" value="Response_reg"/>
    <property type="match status" value="1"/>
</dbReference>
<feature type="transmembrane region" description="Helical" evidence="13">
    <location>
        <begin position="410"/>
        <end position="434"/>
    </location>
</feature>
<feature type="transmembrane region" description="Helical" evidence="13">
    <location>
        <begin position="282"/>
        <end position="302"/>
    </location>
</feature>
<dbReference type="PROSITE" id="PS50110">
    <property type="entry name" value="RESPONSE_REGULATORY"/>
    <property type="match status" value="1"/>
</dbReference>
<dbReference type="OrthoDB" id="9764438at2"/>
<dbReference type="Pfam" id="PF02518">
    <property type="entry name" value="HATPase_c"/>
    <property type="match status" value="1"/>
</dbReference>
<dbReference type="InterPro" id="IPR005467">
    <property type="entry name" value="His_kinase_dom"/>
</dbReference>
<name>A0A418YF10_9GAMM</name>
<evidence type="ECO:0000256" key="2">
    <source>
        <dbReference type="ARBA" id="ARBA00004141"/>
    </source>
</evidence>
<evidence type="ECO:0000256" key="6">
    <source>
        <dbReference type="ARBA" id="ARBA00022679"/>
    </source>
</evidence>
<dbReference type="AlphaFoldDB" id="A0A418YF10"/>
<feature type="transmembrane region" description="Helical" evidence="13">
    <location>
        <begin position="441"/>
        <end position="458"/>
    </location>
</feature>
<dbReference type="GO" id="GO:0005886">
    <property type="term" value="C:plasma membrane"/>
    <property type="evidence" value="ECO:0007669"/>
    <property type="project" value="TreeGrafter"/>
</dbReference>
<evidence type="ECO:0000259" key="14">
    <source>
        <dbReference type="PROSITE" id="PS50109"/>
    </source>
</evidence>
<dbReference type="SUPFAM" id="SSF55785">
    <property type="entry name" value="PYP-like sensor domain (PAS domain)"/>
    <property type="match status" value="1"/>
</dbReference>
<keyword evidence="7 13" id="KW-0812">Transmembrane</keyword>
<reference evidence="16 17" key="1">
    <citation type="submission" date="2018-09" db="EMBL/GenBank/DDBJ databases">
        <authorList>
            <person name="Wang F."/>
        </authorList>
    </citation>
    <scope>NUCLEOTIDE SEQUENCE [LARGE SCALE GENOMIC DNA]</scope>
    <source>
        <strain evidence="16 17">PLHSC7-2</strain>
    </source>
</reference>
<feature type="coiled-coil region" evidence="12">
    <location>
        <begin position="748"/>
        <end position="782"/>
    </location>
</feature>
<dbReference type="PROSITE" id="PS50283">
    <property type="entry name" value="NA_SOLUT_SYMP_3"/>
    <property type="match status" value="1"/>
</dbReference>
<dbReference type="InterPro" id="IPR036890">
    <property type="entry name" value="HATPase_C_sf"/>
</dbReference>
<keyword evidence="12" id="KW-0175">Coiled coil</keyword>
<dbReference type="SMART" id="SM00387">
    <property type="entry name" value="HATPase_c"/>
    <property type="match status" value="1"/>
</dbReference>
<dbReference type="InterPro" id="IPR001734">
    <property type="entry name" value="Na/solute_symporter"/>
</dbReference>
<dbReference type="Proteomes" id="UP000283255">
    <property type="component" value="Unassembled WGS sequence"/>
</dbReference>
<comment type="similarity">
    <text evidence="3">Belongs to the sodium:solute symporter (SSF) (TC 2.A.21) family.</text>
</comment>
<dbReference type="SMART" id="SM00388">
    <property type="entry name" value="HisKA"/>
    <property type="match status" value="1"/>
</dbReference>
<feature type="transmembrane region" description="Helical" evidence="13">
    <location>
        <begin position="343"/>
        <end position="365"/>
    </location>
</feature>
<keyword evidence="17" id="KW-1185">Reference proteome</keyword>
<feature type="transmembrane region" description="Helical" evidence="13">
    <location>
        <begin position="199"/>
        <end position="219"/>
    </location>
</feature>
<organism evidence="16 17">
    <name type="scientific">Motilimonas pumila</name>
    <dbReference type="NCBI Taxonomy" id="2303987"/>
    <lineage>
        <taxon>Bacteria</taxon>
        <taxon>Pseudomonadati</taxon>
        <taxon>Pseudomonadota</taxon>
        <taxon>Gammaproteobacteria</taxon>
        <taxon>Alteromonadales</taxon>
        <taxon>Alteromonadales genera incertae sedis</taxon>
        <taxon>Motilimonas</taxon>
    </lineage>
</organism>
<feature type="transmembrane region" description="Helical" evidence="13">
    <location>
        <begin position="491"/>
        <end position="512"/>
    </location>
</feature>
<dbReference type="InterPro" id="IPR035965">
    <property type="entry name" value="PAS-like_dom_sf"/>
</dbReference>
<accession>A0A418YF10</accession>
<feature type="transmembrane region" description="Helical" evidence="13">
    <location>
        <begin position="385"/>
        <end position="404"/>
    </location>
</feature>
<dbReference type="PROSITE" id="PS50109">
    <property type="entry name" value="HIS_KIN"/>
    <property type="match status" value="1"/>
</dbReference>
<dbReference type="EC" id="2.7.13.3" evidence="4"/>
<evidence type="ECO:0000256" key="4">
    <source>
        <dbReference type="ARBA" id="ARBA00012438"/>
    </source>
</evidence>
<evidence type="ECO:0000256" key="9">
    <source>
        <dbReference type="ARBA" id="ARBA00022989"/>
    </source>
</evidence>
<dbReference type="NCBIfam" id="NF041832">
    <property type="entry name" value="near_NosP_CTERM"/>
    <property type="match status" value="1"/>
</dbReference>
<dbReference type="PANTHER" id="PTHR43047">
    <property type="entry name" value="TWO-COMPONENT HISTIDINE PROTEIN KINASE"/>
    <property type="match status" value="1"/>
</dbReference>
<dbReference type="GO" id="GO:0022857">
    <property type="term" value="F:transmembrane transporter activity"/>
    <property type="evidence" value="ECO:0007669"/>
    <property type="project" value="InterPro"/>
</dbReference>
<proteinExistence type="inferred from homology"/>
<dbReference type="GO" id="GO:0009927">
    <property type="term" value="F:histidine phosphotransfer kinase activity"/>
    <property type="evidence" value="ECO:0007669"/>
    <property type="project" value="TreeGrafter"/>
</dbReference>
<dbReference type="CDD" id="cd00082">
    <property type="entry name" value="HisKA"/>
    <property type="match status" value="1"/>
</dbReference>
<feature type="transmembrane region" description="Helical" evidence="13">
    <location>
        <begin position="114"/>
        <end position="138"/>
    </location>
</feature>
<dbReference type="InterPro" id="IPR003594">
    <property type="entry name" value="HATPase_dom"/>
</dbReference>
<dbReference type="InterPro" id="IPR004358">
    <property type="entry name" value="Sig_transdc_His_kin-like_C"/>
</dbReference>
<sequence>MDLGWIIAPVSIIYLCLLFVAAWLGDRNQHSRLKWQPIIYSLSIGVYCTSWSFYGTVGQAATDFWSFIPIYLGPILVFTFGWKLVGRIILISKREHITSIADFIAARYGKSQQLAMVITLIAVVGILPYIALQLRAIVMGLELLVAPQLSEGSHSDNAGMMALLVSLALAMFTILFGTRRIDITEHHRGMMIAIAFESLLKLVAFAAVGIFAVYVIYSAPESLTAPVLSDYADKATSFSVAQGIEMSILMLLSACAMFCLPRQFHVTVVENNQGQDLHWARWLLPLYLLIMGAFVIPLAMAGDVWLAGDVQPDNYVISLPVAFEHSSLAIAAYLGGMSAASGMVIVATIALSIMISNDIILPLILRRKNFSQGSFGEFKDLLIKVRRTAIVVLLLLAWATHLLMSQLDSLAAIGVLSFAAISLFAPALLLGLFWRNGNRNGVYIGLLLGGSCWVLTLLNEVGWLGGDASNNLMIYLLTPPRFGGLSDMAPAYWGILVSIVLNLAGYVLGSIFTSPTLSERMQASGFVGSTESDPVAFYQAKVRVEELEMLATRFLGKRRVRLHFSRYARINELTLKPDMQAPGSLIELTERLLAGVFGASSARLVLTSALQGRDMQLDELATIVDEASELFQFNRGLLQGAIEHINQGISVVDHQLQLVAWNRRYIELFQFPRELIQVGRPIEDIIRYNAGNGLLGEGDVEEQILRRLEHMRNGTPHTSSRIRDDGKVIEMQGNPMPGGGFVMSFTDITAFRNAEQALKSANENLEARVTERTEALSHLNSELMHATAQSEMANRSKTRFLAAVSHDLMQPLNAAKLFTSTLLETAASSETEVIAKHIDDSLNSAEELIADLLDISRIEAGKLIAKPKHFYLSDVLDQLEAEFGVLAKEYGIVFRTYHSHLPVYSDPKLLRRILQNFLTNAFRYNPKGKVLLGVRQRGEQIDIQVWDNGPGIAQDKLADIFEEFLRLDHSKTAQEQGLGLGLAIAKGLANLLGHTLAVRSWPEQGTVFSVTLARSQPSLVQHTQAVQPKAVDFTGWDVLCIDNEADILTAMSGLLQKWGCKVHCAESLDAAMNVFVSGIRPKMILSDYHLGEGKTGLQALHMLRLRYGDIPGVVISADRQPELLSQIKQHGYYYLSKPVKPLKLKALLRAMAN</sequence>
<dbReference type="FunFam" id="1.10.287.130:FF:000063">
    <property type="entry name" value="Hybrid sensor histidine kinase/response regulator"/>
    <property type="match status" value="1"/>
</dbReference>
<feature type="transmembrane region" description="Helical" evidence="13">
    <location>
        <begin position="37"/>
        <end position="54"/>
    </location>
</feature>
<evidence type="ECO:0000313" key="17">
    <source>
        <dbReference type="Proteomes" id="UP000283255"/>
    </source>
</evidence>
<comment type="catalytic activity">
    <reaction evidence="1">
        <text>ATP + protein L-histidine = ADP + protein N-phospho-L-histidine.</text>
        <dbReference type="EC" id="2.7.13.3"/>
    </reaction>
</comment>
<keyword evidence="8" id="KW-0418">Kinase</keyword>
<evidence type="ECO:0000256" key="1">
    <source>
        <dbReference type="ARBA" id="ARBA00000085"/>
    </source>
</evidence>
<dbReference type="InterPro" id="IPR003661">
    <property type="entry name" value="HisK_dim/P_dom"/>
</dbReference>
<dbReference type="InterPro" id="IPR038377">
    <property type="entry name" value="Na/Glc_symporter_sf"/>
</dbReference>
<feature type="transmembrane region" description="Helical" evidence="13">
    <location>
        <begin position="158"/>
        <end position="178"/>
    </location>
</feature>
<dbReference type="InterPro" id="IPR036097">
    <property type="entry name" value="HisK_dim/P_sf"/>
</dbReference>
<reference evidence="16 17" key="2">
    <citation type="submission" date="2019-01" db="EMBL/GenBank/DDBJ databases">
        <title>Motilimonas pumilus sp. nov., isolated from the gut of sea cucumber (Apostichopus japonicus).</title>
        <authorList>
            <person name="Wang F.-Q."/>
            <person name="Ren L.-H."/>
            <person name="Lin Y.-W."/>
            <person name="Sun G.-H."/>
            <person name="Du Z.-J."/>
            <person name="Zhao J.-X."/>
            <person name="Liu X.-J."/>
            <person name="Liu L.-J."/>
        </authorList>
    </citation>
    <scope>NUCLEOTIDE SEQUENCE [LARGE SCALE GENOMIC DNA]</scope>
    <source>
        <strain evidence="16 17">PLHSC7-2</strain>
    </source>
</reference>
<evidence type="ECO:0000313" key="16">
    <source>
        <dbReference type="EMBL" id="RJG47858.1"/>
    </source>
</evidence>
<dbReference type="SUPFAM" id="SSF47384">
    <property type="entry name" value="Homodimeric domain of signal transducing histidine kinase"/>
    <property type="match status" value="1"/>
</dbReference>
<evidence type="ECO:0000256" key="11">
    <source>
        <dbReference type="PROSITE-ProRule" id="PRU00169"/>
    </source>
</evidence>
<keyword evidence="9 13" id="KW-1133">Transmembrane helix</keyword>
<dbReference type="CDD" id="cd00156">
    <property type="entry name" value="REC"/>
    <property type="match status" value="1"/>
</dbReference>
<keyword evidence="10 13" id="KW-0472">Membrane</keyword>
<dbReference type="SUPFAM" id="SSF52172">
    <property type="entry name" value="CheY-like"/>
    <property type="match status" value="1"/>
</dbReference>